<dbReference type="SUPFAM" id="SSF53850">
    <property type="entry name" value="Periplasmic binding protein-like II"/>
    <property type="match status" value="1"/>
</dbReference>
<dbReference type="Pfam" id="PF13531">
    <property type="entry name" value="SBP_bac_11"/>
    <property type="match status" value="1"/>
</dbReference>
<evidence type="ECO:0000256" key="2">
    <source>
        <dbReference type="ARBA" id="ARBA00022505"/>
    </source>
</evidence>
<keyword evidence="3" id="KW-0479">Metal-binding</keyword>
<reference evidence="6 7" key="1">
    <citation type="submission" date="2020-01" db="EMBL/GenBank/DDBJ databases">
        <title>Genomes of bacteria type strains.</title>
        <authorList>
            <person name="Chen J."/>
            <person name="Zhu S."/>
            <person name="Yang J."/>
        </authorList>
    </citation>
    <scope>NUCLEOTIDE SEQUENCE [LARGE SCALE GENOMIC DNA]</scope>
    <source>
        <strain evidence="6 7">LMG 24078</strain>
    </source>
</reference>
<comment type="caution">
    <text evidence="6">The sequence shown here is derived from an EMBL/GenBank/DDBJ whole genome shotgun (WGS) entry which is preliminary data.</text>
</comment>
<dbReference type="PANTHER" id="PTHR30632">
    <property type="entry name" value="MOLYBDATE-BINDING PERIPLASMIC PROTEIN"/>
    <property type="match status" value="1"/>
</dbReference>
<comment type="similarity">
    <text evidence="1">Belongs to the bacterial solute-binding protein ModA family.</text>
</comment>
<dbReference type="GO" id="GO:0030973">
    <property type="term" value="F:molybdate ion binding"/>
    <property type="evidence" value="ECO:0007669"/>
    <property type="project" value="TreeGrafter"/>
</dbReference>
<evidence type="ECO:0000313" key="6">
    <source>
        <dbReference type="EMBL" id="NDW16534.1"/>
    </source>
</evidence>
<dbReference type="Gene3D" id="3.40.190.10">
    <property type="entry name" value="Periplasmic binding protein-like II"/>
    <property type="match status" value="2"/>
</dbReference>
<dbReference type="EMBL" id="JAAAWO010000010">
    <property type="protein sequence ID" value="NDW16534.1"/>
    <property type="molecule type" value="Genomic_DNA"/>
</dbReference>
<evidence type="ECO:0000256" key="3">
    <source>
        <dbReference type="ARBA" id="ARBA00022723"/>
    </source>
</evidence>
<name>A0A6N9TGT9_9ALTE</name>
<dbReference type="NCBIfam" id="TIGR01256">
    <property type="entry name" value="modA"/>
    <property type="match status" value="1"/>
</dbReference>
<dbReference type="RefSeq" id="WP_163107142.1">
    <property type="nucleotide sequence ID" value="NZ_JAAAWO010000010.1"/>
</dbReference>
<dbReference type="PANTHER" id="PTHR30632:SF14">
    <property type="entry name" value="TUNGSTATE_MOLYBDATE_CHROMATE-BINDING PROTEIN MODA"/>
    <property type="match status" value="1"/>
</dbReference>
<proteinExistence type="inferred from homology"/>
<dbReference type="InterPro" id="IPR005950">
    <property type="entry name" value="ModA"/>
</dbReference>
<keyword evidence="7" id="KW-1185">Reference proteome</keyword>
<keyword evidence="4" id="KW-0732">Signal</keyword>
<protein>
    <submittedName>
        <fullName evidence="6">Molybdate ABC transporter substrate-binding protein</fullName>
    </submittedName>
</protein>
<dbReference type="AlphaFoldDB" id="A0A6N9TGT9"/>
<comment type="subunit">
    <text evidence="5">The complex is composed of two ATP-binding proteins (ModC), two transmembrane proteins (ModB) and a solute-binding protein (ModA).</text>
</comment>
<accession>A0A6N9TGT9</accession>
<evidence type="ECO:0000256" key="5">
    <source>
        <dbReference type="ARBA" id="ARBA00062515"/>
    </source>
</evidence>
<organism evidence="6 7">
    <name type="scientific">Alteromonas genovensis</name>
    <dbReference type="NCBI Taxonomy" id="471225"/>
    <lineage>
        <taxon>Bacteria</taxon>
        <taxon>Pseudomonadati</taxon>
        <taxon>Pseudomonadota</taxon>
        <taxon>Gammaproteobacteria</taxon>
        <taxon>Alteromonadales</taxon>
        <taxon>Alteromonadaceae</taxon>
        <taxon>Alteromonas/Salinimonas group</taxon>
        <taxon>Alteromonas</taxon>
    </lineage>
</organism>
<evidence type="ECO:0000256" key="4">
    <source>
        <dbReference type="ARBA" id="ARBA00022729"/>
    </source>
</evidence>
<sequence>MATTKSAQNFSNVFHHHYAKSPRLNIAVAANFAKPLAAIASDFTATTGIDVSITTSSSGTLYAQIFHGASFDVFLSADTARPAMLAKNNLIHPDNVTAFARGRLALITPNASTETKTALERFIAETSGKFAIANPKLAPYGLAAQQVLHNTSLWNTLKDRLVKGKNVLQAYQYVSTGNVKGALVAYSTVLAEGEGSSGSHSENENLEGVSAPTSGTILNKPAGFDKTGSSYIATGLHQTMYWSLIDESLHAPIVQSLAINDNDAAALSPNVFDSINSVGEVVNTGSLVHIKPASLFVQYLLSSSVQSSLSDWGYEGVLSHHHTHVRATYHIGKMGADSWGM</sequence>
<dbReference type="GO" id="GO:1901359">
    <property type="term" value="F:tungstate binding"/>
    <property type="evidence" value="ECO:0007669"/>
    <property type="project" value="UniProtKB-ARBA"/>
</dbReference>
<dbReference type="FunFam" id="3.40.190.10:FF:000035">
    <property type="entry name" value="Molybdate ABC transporter substrate-binding protein"/>
    <property type="match status" value="1"/>
</dbReference>
<evidence type="ECO:0000313" key="7">
    <source>
        <dbReference type="Proteomes" id="UP000471381"/>
    </source>
</evidence>
<dbReference type="Proteomes" id="UP000471381">
    <property type="component" value="Unassembled WGS sequence"/>
</dbReference>
<evidence type="ECO:0000256" key="1">
    <source>
        <dbReference type="ARBA" id="ARBA00009175"/>
    </source>
</evidence>
<keyword evidence="2" id="KW-0500">Molybdenum</keyword>
<gene>
    <name evidence="6" type="primary">modA</name>
    <name evidence="6" type="ORF">GTQ48_13530</name>
</gene>
<dbReference type="GO" id="GO:0046872">
    <property type="term" value="F:metal ion binding"/>
    <property type="evidence" value="ECO:0007669"/>
    <property type="project" value="UniProtKB-KW"/>
</dbReference>
<dbReference type="InterPro" id="IPR050682">
    <property type="entry name" value="ModA/WtpA"/>
</dbReference>
<dbReference type="GO" id="GO:0015689">
    <property type="term" value="P:molybdate ion transport"/>
    <property type="evidence" value="ECO:0007669"/>
    <property type="project" value="InterPro"/>
</dbReference>